<dbReference type="CDD" id="cd06259">
    <property type="entry name" value="YdcF-like"/>
    <property type="match status" value="1"/>
</dbReference>
<dbReference type="InterPro" id="IPR051599">
    <property type="entry name" value="Cell_Envelope_Assoc"/>
</dbReference>
<organism evidence="2 3">
    <name type="scientific">Candidatus Magasanikbacteria bacterium RIFCSPHIGHO2_01_FULL_50_8</name>
    <dbReference type="NCBI Taxonomy" id="1798674"/>
    <lineage>
        <taxon>Bacteria</taxon>
        <taxon>Candidatus Magasanikiibacteriota</taxon>
    </lineage>
</organism>
<dbReference type="GO" id="GO:0005886">
    <property type="term" value="C:plasma membrane"/>
    <property type="evidence" value="ECO:0007669"/>
    <property type="project" value="TreeGrafter"/>
</dbReference>
<dbReference type="PANTHER" id="PTHR30336">
    <property type="entry name" value="INNER MEMBRANE PROTEIN, PROBABLE PERMEASE"/>
    <property type="match status" value="1"/>
</dbReference>
<dbReference type="Proteomes" id="UP000176329">
    <property type="component" value="Unassembled WGS sequence"/>
</dbReference>
<evidence type="ECO:0000313" key="3">
    <source>
        <dbReference type="Proteomes" id="UP000176329"/>
    </source>
</evidence>
<dbReference type="AlphaFoldDB" id="A0A1F6LN32"/>
<proteinExistence type="predicted"/>
<dbReference type="EMBL" id="MFPV01000053">
    <property type="protein sequence ID" value="OGH60781.1"/>
    <property type="molecule type" value="Genomic_DNA"/>
</dbReference>
<evidence type="ECO:0000313" key="2">
    <source>
        <dbReference type="EMBL" id="OGH60781.1"/>
    </source>
</evidence>
<dbReference type="Pfam" id="PF02698">
    <property type="entry name" value="DUF218"/>
    <property type="match status" value="1"/>
</dbReference>
<comment type="caution">
    <text evidence="2">The sequence shown here is derived from an EMBL/GenBank/DDBJ whole genome shotgun (WGS) entry which is preliminary data.</text>
</comment>
<accession>A0A1F6LN32</accession>
<evidence type="ECO:0000259" key="1">
    <source>
        <dbReference type="Pfam" id="PF02698"/>
    </source>
</evidence>
<reference evidence="2 3" key="1">
    <citation type="journal article" date="2016" name="Nat. Commun.">
        <title>Thousands of microbial genomes shed light on interconnected biogeochemical processes in an aquifer system.</title>
        <authorList>
            <person name="Anantharaman K."/>
            <person name="Brown C.T."/>
            <person name="Hug L.A."/>
            <person name="Sharon I."/>
            <person name="Castelle C.J."/>
            <person name="Probst A.J."/>
            <person name="Thomas B.C."/>
            <person name="Singh A."/>
            <person name="Wilkins M.J."/>
            <person name="Karaoz U."/>
            <person name="Brodie E.L."/>
            <person name="Williams K.H."/>
            <person name="Hubbard S.S."/>
            <person name="Banfield J.F."/>
        </authorList>
    </citation>
    <scope>NUCLEOTIDE SEQUENCE [LARGE SCALE GENOMIC DNA]</scope>
</reference>
<protein>
    <recommendedName>
        <fullName evidence="1">DUF218 domain-containing protein</fullName>
    </recommendedName>
</protein>
<dbReference type="PANTHER" id="PTHR30336:SF6">
    <property type="entry name" value="INTEGRAL MEMBRANE PROTEIN"/>
    <property type="match status" value="1"/>
</dbReference>
<gene>
    <name evidence="2" type="ORF">A2848_02000</name>
</gene>
<dbReference type="InterPro" id="IPR003848">
    <property type="entry name" value="DUF218"/>
</dbReference>
<name>A0A1F6LN32_9BACT</name>
<sequence length="214" mass="23380">MKFSLPKQVVRRSAVVFALTGIAAAIVLIVSFGSEVRIAFSDRIFLAADAPDAVYGVVLGASIDTKTGEPNVALQDRLDTAIDLLRQKKVMGLIVTGDDGAWKSDEVGAMVSYLNRAGVPDDVIYADRGAYRTFDSCANLKVKGFSNVLLVTQRFHLPRALYLCNKIGVDANGVSADKRWYTQGLYYWTRDFLASPFAYFDVRGVTLIEKGPAV</sequence>
<feature type="domain" description="DUF218" evidence="1">
    <location>
        <begin position="57"/>
        <end position="171"/>
    </location>
</feature>